<dbReference type="GO" id="GO:0019706">
    <property type="term" value="F:protein-cysteine S-palmitoyltransferase activity"/>
    <property type="evidence" value="ECO:0007669"/>
    <property type="project" value="UniProtKB-EC"/>
</dbReference>
<evidence type="ECO:0000313" key="12">
    <source>
        <dbReference type="Proteomes" id="UP000695562"/>
    </source>
</evidence>
<feature type="transmembrane region" description="Helical" evidence="8">
    <location>
        <begin position="483"/>
        <end position="502"/>
    </location>
</feature>
<keyword evidence="3" id="KW-0677">Repeat</keyword>
<dbReference type="PANTHER" id="PTHR24161">
    <property type="entry name" value="ANK_REP_REGION DOMAIN-CONTAINING PROTEIN-RELATED"/>
    <property type="match status" value="1"/>
</dbReference>
<evidence type="ECO:0000256" key="5">
    <source>
        <dbReference type="ARBA" id="ARBA00023043"/>
    </source>
</evidence>
<keyword evidence="8" id="KW-0808">Transferase</keyword>
<dbReference type="Pfam" id="PF00023">
    <property type="entry name" value="Ank"/>
    <property type="match status" value="1"/>
</dbReference>
<feature type="repeat" description="ANK" evidence="7">
    <location>
        <begin position="66"/>
        <end position="98"/>
    </location>
</feature>
<comment type="domain">
    <text evidence="8">The DHHC domain is required for palmitoyltransferase activity.</text>
</comment>
<dbReference type="SUPFAM" id="SSF48403">
    <property type="entry name" value="Ankyrin repeat"/>
    <property type="match status" value="1"/>
</dbReference>
<feature type="transmembrane region" description="Helical" evidence="8">
    <location>
        <begin position="322"/>
        <end position="339"/>
    </location>
</feature>
<dbReference type="PANTHER" id="PTHR24161:SF85">
    <property type="entry name" value="PALMITOYLTRANSFERASE HIP14"/>
    <property type="match status" value="1"/>
</dbReference>
<evidence type="ECO:0000256" key="3">
    <source>
        <dbReference type="ARBA" id="ARBA00022737"/>
    </source>
</evidence>
<dbReference type="InterPro" id="IPR036770">
    <property type="entry name" value="Ankyrin_rpt-contain_sf"/>
</dbReference>
<dbReference type="Proteomes" id="UP000695562">
    <property type="component" value="Unassembled WGS sequence"/>
</dbReference>
<dbReference type="EC" id="2.3.1.225" evidence="8"/>
<dbReference type="InterPro" id="IPR002110">
    <property type="entry name" value="Ankyrin_rpt"/>
</dbReference>
<keyword evidence="12" id="KW-1185">Reference proteome</keyword>
<evidence type="ECO:0000256" key="2">
    <source>
        <dbReference type="ARBA" id="ARBA00022692"/>
    </source>
</evidence>
<organism evidence="11 12">
    <name type="scientific">Polysphondylium violaceum</name>
    <dbReference type="NCBI Taxonomy" id="133409"/>
    <lineage>
        <taxon>Eukaryota</taxon>
        <taxon>Amoebozoa</taxon>
        <taxon>Evosea</taxon>
        <taxon>Eumycetozoa</taxon>
        <taxon>Dictyostelia</taxon>
        <taxon>Dictyosteliales</taxon>
        <taxon>Dictyosteliaceae</taxon>
        <taxon>Polysphondylium</taxon>
    </lineage>
</organism>
<evidence type="ECO:0000256" key="4">
    <source>
        <dbReference type="ARBA" id="ARBA00022989"/>
    </source>
</evidence>
<dbReference type="Pfam" id="PF01529">
    <property type="entry name" value="DHHC"/>
    <property type="match status" value="1"/>
</dbReference>
<feature type="repeat" description="ANK" evidence="7">
    <location>
        <begin position="199"/>
        <end position="231"/>
    </location>
</feature>
<dbReference type="OrthoDB" id="6781668at2759"/>
<evidence type="ECO:0000256" key="6">
    <source>
        <dbReference type="ARBA" id="ARBA00023136"/>
    </source>
</evidence>
<keyword evidence="4 8" id="KW-1133">Transmembrane helix</keyword>
<keyword evidence="2 8" id="KW-0812">Transmembrane</keyword>
<keyword evidence="8" id="KW-0012">Acyltransferase</keyword>
<dbReference type="Pfam" id="PF12796">
    <property type="entry name" value="Ank_2"/>
    <property type="match status" value="2"/>
</dbReference>
<dbReference type="AlphaFoldDB" id="A0A8J4Q636"/>
<feature type="repeat" description="ANK" evidence="7">
    <location>
        <begin position="133"/>
        <end position="165"/>
    </location>
</feature>
<evidence type="ECO:0000256" key="1">
    <source>
        <dbReference type="ARBA" id="ARBA00004141"/>
    </source>
</evidence>
<feature type="transmembrane region" description="Helical" evidence="8">
    <location>
        <begin position="351"/>
        <end position="372"/>
    </location>
</feature>
<evidence type="ECO:0000256" key="7">
    <source>
        <dbReference type="PROSITE-ProRule" id="PRU00023"/>
    </source>
</evidence>
<comment type="subcellular location">
    <subcellularLocation>
        <location evidence="1">Membrane</location>
        <topology evidence="1">Multi-pass membrane protein</topology>
    </subcellularLocation>
</comment>
<evidence type="ECO:0000256" key="8">
    <source>
        <dbReference type="RuleBase" id="RU079119"/>
    </source>
</evidence>
<feature type="domain" description="Palmitoyltransferase DHHC" evidence="10">
    <location>
        <begin position="401"/>
        <end position="532"/>
    </location>
</feature>
<feature type="compositionally biased region" description="Polar residues" evidence="9">
    <location>
        <begin position="588"/>
        <end position="611"/>
    </location>
</feature>
<feature type="region of interest" description="Disordered" evidence="9">
    <location>
        <begin position="582"/>
        <end position="611"/>
    </location>
</feature>
<protein>
    <recommendedName>
        <fullName evidence="8">Palmitoyltransferase</fullName>
        <ecNumber evidence="8">2.3.1.225</ecNumber>
    </recommendedName>
</protein>
<feature type="transmembrane region" description="Helical" evidence="8">
    <location>
        <begin position="266"/>
        <end position="287"/>
    </location>
</feature>
<dbReference type="Gene3D" id="1.25.40.20">
    <property type="entry name" value="Ankyrin repeat-containing domain"/>
    <property type="match status" value="1"/>
</dbReference>
<accession>A0A8J4Q636</accession>
<evidence type="ECO:0000256" key="9">
    <source>
        <dbReference type="SAM" id="MobiDB-lite"/>
    </source>
</evidence>
<keyword evidence="6 8" id="KW-0472">Membrane</keyword>
<comment type="similarity">
    <text evidence="8">Belongs to the DHHC palmitoyltransferase family.</text>
</comment>
<feature type="transmembrane region" description="Helical" evidence="8">
    <location>
        <begin position="293"/>
        <end position="310"/>
    </location>
</feature>
<comment type="caution">
    <text evidence="11">The sequence shown here is derived from an EMBL/GenBank/DDBJ whole genome shotgun (WGS) entry which is preliminary data.</text>
</comment>
<dbReference type="PROSITE" id="PS50088">
    <property type="entry name" value="ANK_REPEAT"/>
    <property type="match status" value="5"/>
</dbReference>
<feature type="repeat" description="ANK" evidence="7">
    <location>
        <begin position="166"/>
        <end position="198"/>
    </location>
</feature>
<dbReference type="PROSITE" id="PS50216">
    <property type="entry name" value="DHHC"/>
    <property type="match status" value="1"/>
</dbReference>
<dbReference type="InterPro" id="IPR001594">
    <property type="entry name" value="Palmitoyltrfase_DHHC"/>
</dbReference>
<dbReference type="EMBL" id="AJWJ01000135">
    <property type="protein sequence ID" value="KAF2074666.1"/>
    <property type="molecule type" value="Genomic_DNA"/>
</dbReference>
<gene>
    <name evidence="11" type="ORF">CYY_004016</name>
</gene>
<feature type="repeat" description="ANK" evidence="7">
    <location>
        <begin position="100"/>
        <end position="132"/>
    </location>
</feature>
<keyword evidence="5 7" id="KW-0040">ANK repeat</keyword>
<reference evidence="11" key="1">
    <citation type="submission" date="2020-01" db="EMBL/GenBank/DDBJ databases">
        <title>Development of genomics and gene disruption for Polysphondylium violaceum indicates a role for the polyketide synthase stlB in stalk morphogenesis.</title>
        <authorList>
            <person name="Narita B."/>
            <person name="Kawabe Y."/>
            <person name="Kin K."/>
            <person name="Saito T."/>
            <person name="Gibbs R."/>
            <person name="Kuspa A."/>
            <person name="Muzny D."/>
            <person name="Queller D."/>
            <person name="Richards S."/>
            <person name="Strassman J."/>
            <person name="Sucgang R."/>
            <person name="Worley K."/>
            <person name="Schaap P."/>
        </authorList>
    </citation>
    <scope>NUCLEOTIDE SEQUENCE</scope>
    <source>
        <strain evidence="11">QSvi11</strain>
    </source>
</reference>
<name>A0A8J4Q636_9MYCE</name>
<dbReference type="GO" id="GO:0016020">
    <property type="term" value="C:membrane"/>
    <property type="evidence" value="ECO:0007669"/>
    <property type="project" value="UniProtKB-SubCell"/>
</dbReference>
<evidence type="ECO:0000313" key="11">
    <source>
        <dbReference type="EMBL" id="KAF2074666.1"/>
    </source>
</evidence>
<sequence>MIPIDPYTHHQILSSGGNISDISGSSFSLIQAVKNGQLKECISYVEKIRLHPTLNIIDLLSAGDECGNTALHWAAYKKYYEIAKYLLSAGADPNIPNTDELQTPFHWACIGGNAYLVKYMLNNGGDPHLQDKRGYNSMLHAVQYNEINIVRYLIEKGVSIDSPDFLNKTSLHWAAYQGHTQLLLFLVNKGASVHTLDSMNRSALHWAAFKGNSDPIKALCDFGSKTDERDINQQTPGDLCKEKGFTYLAHYINVYRFHPLRKVGPIVYNLIWIFISISLFNIFGYIFNRFNMLPAWILFGLIAGSCKLFLEPITVPNSPNPFLPTWMICSYTFWLIYYIKYIIPAFPDTVFYHAITLLLLGCYYLTAFNLFFSDPGTVSSSTTHQDSIDFINSLEKEYELPDLCHTCLINKPIRTKHCRTCKKCVARFDHHCSWINNCVGVNNNLLFIVLLLLFTATYLISLVFNINYFLLDPLAPVFSEGKWNYIVYIYTEYKGLFLFMLYETFIMSWLSRLLYVQIYGVLFNVTMFESMRPPKPKNGQPQKKCCDHDHKNNSNNNNNNENEHNHDQQNNENEILIEMERDDDQEQESGPSSKRFNTQSRDLDPTETNLQDTLLIPKRSNNQSNPYDRGIKQNINEFIYERSKWFRIYKL</sequence>
<dbReference type="SMART" id="SM00248">
    <property type="entry name" value="ANK"/>
    <property type="match status" value="5"/>
</dbReference>
<evidence type="ECO:0000259" key="10">
    <source>
        <dbReference type="Pfam" id="PF01529"/>
    </source>
</evidence>
<feature type="transmembrane region" description="Helical" evidence="8">
    <location>
        <begin position="445"/>
        <end position="471"/>
    </location>
</feature>
<feature type="region of interest" description="Disordered" evidence="9">
    <location>
        <begin position="533"/>
        <end position="568"/>
    </location>
</feature>
<dbReference type="PROSITE" id="PS50297">
    <property type="entry name" value="ANK_REP_REGION"/>
    <property type="match status" value="4"/>
</dbReference>
<comment type="catalytic activity">
    <reaction evidence="8">
        <text>L-cysteinyl-[protein] + hexadecanoyl-CoA = S-hexadecanoyl-L-cysteinyl-[protein] + CoA</text>
        <dbReference type="Rhea" id="RHEA:36683"/>
        <dbReference type="Rhea" id="RHEA-COMP:10131"/>
        <dbReference type="Rhea" id="RHEA-COMP:11032"/>
        <dbReference type="ChEBI" id="CHEBI:29950"/>
        <dbReference type="ChEBI" id="CHEBI:57287"/>
        <dbReference type="ChEBI" id="CHEBI:57379"/>
        <dbReference type="ChEBI" id="CHEBI:74151"/>
        <dbReference type="EC" id="2.3.1.225"/>
    </reaction>
</comment>
<proteinExistence type="inferred from homology"/>